<evidence type="ECO:0000256" key="1">
    <source>
        <dbReference type="ARBA" id="ARBA00004429"/>
    </source>
</evidence>
<feature type="transmembrane region" description="Helical" evidence="10">
    <location>
        <begin position="102"/>
        <end position="121"/>
    </location>
</feature>
<dbReference type="eggNOG" id="COG1989">
    <property type="taxonomic scope" value="Bacteria"/>
</dbReference>
<dbReference type="PRINTS" id="PR00864">
    <property type="entry name" value="PREPILNPTASE"/>
</dbReference>
<evidence type="ECO:0000259" key="11">
    <source>
        <dbReference type="Pfam" id="PF01478"/>
    </source>
</evidence>
<keyword evidence="6 10" id="KW-1133">Transmembrane helix</keyword>
<feature type="transmembrane region" description="Helical" evidence="10">
    <location>
        <begin position="223"/>
        <end position="240"/>
    </location>
</feature>
<comment type="function">
    <text evidence="9">Plays an essential role in type IV pili and type II pseudopili formation by proteolytically removing the leader sequence from substrate proteins and subsequently monomethylating the alpha-amino group of the newly exposed N-terminal phenylalanine.</text>
</comment>
<dbReference type="InterPro" id="IPR014032">
    <property type="entry name" value="Peptidase_A24A_bac"/>
</dbReference>
<dbReference type="GO" id="GO:0005886">
    <property type="term" value="C:plasma membrane"/>
    <property type="evidence" value="ECO:0007669"/>
    <property type="project" value="UniProtKB-SubCell"/>
</dbReference>
<evidence type="ECO:0000256" key="10">
    <source>
        <dbReference type="SAM" id="Phobius"/>
    </source>
</evidence>
<dbReference type="PANTHER" id="PTHR30487">
    <property type="entry name" value="TYPE 4 PREPILIN-LIKE PROTEINS LEADER PEPTIDE-PROCESSING ENZYME"/>
    <property type="match status" value="1"/>
</dbReference>
<evidence type="ECO:0000256" key="8">
    <source>
        <dbReference type="RuleBase" id="RU003793"/>
    </source>
</evidence>
<dbReference type="Proteomes" id="UP000010716">
    <property type="component" value="Unassembled WGS sequence"/>
</dbReference>
<keyword evidence="9" id="KW-0378">Hydrolase</keyword>
<evidence type="ECO:0000256" key="3">
    <source>
        <dbReference type="ARBA" id="ARBA00022475"/>
    </source>
</evidence>
<protein>
    <recommendedName>
        <fullName evidence="9">Prepilin leader peptidase/N-methyltransferase</fullName>
        <ecNumber evidence="9">2.1.1.-</ecNumber>
        <ecNumber evidence="9">3.4.23.43</ecNumber>
    </recommendedName>
</protein>
<dbReference type="MEROPS" id="A24.019"/>
<dbReference type="GO" id="GO:0006465">
    <property type="term" value="P:signal peptide processing"/>
    <property type="evidence" value="ECO:0007669"/>
    <property type="project" value="TreeGrafter"/>
</dbReference>
<keyword evidence="9" id="KW-0645">Protease</keyword>
<keyword evidence="4" id="KW-0997">Cell inner membrane</keyword>
<dbReference type="Gene3D" id="1.20.120.1220">
    <property type="match status" value="1"/>
</dbReference>
<keyword evidence="9" id="KW-0808">Transferase</keyword>
<dbReference type="Pfam" id="PF06750">
    <property type="entry name" value="A24_N_bact"/>
    <property type="match status" value="1"/>
</dbReference>
<evidence type="ECO:0000259" key="12">
    <source>
        <dbReference type="Pfam" id="PF06750"/>
    </source>
</evidence>
<dbReference type="GO" id="GO:0004190">
    <property type="term" value="F:aspartic-type endopeptidase activity"/>
    <property type="evidence" value="ECO:0007669"/>
    <property type="project" value="UniProtKB-EC"/>
</dbReference>
<evidence type="ECO:0000256" key="7">
    <source>
        <dbReference type="ARBA" id="ARBA00023136"/>
    </source>
</evidence>
<feature type="domain" description="Prepilin peptidase A24 N-terminal" evidence="12">
    <location>
        <begin position="12"/>
        <end position="94"/>
    </location>
</feature>
<dbReference type="Pfam" id="PF01478">
    <property type="entry name" value="Peptidase_A24"/>
    <property type="match status" value="1"/>
</dbReference>
<evidence type="ECO:0000256" key="5">
    <source>
        <dbReference type="ARBA" id="ARBA00022692"/>
    </source>
</evidence>
<reference evidence="13 14" key="1">
    <citation type="journal article" date="2011" name="J. Bacteriol.">
        <title>Draft genome sequence of the thermoalkaliphilic Caldalkalibacillus thermarum strain TA2.A1.</title>
        <authorList>
            <person name="Kalamorz F."/>
            <person name="Keis S."/>
            <person name="McMillan D.G."/>
            <person name="Olsson K."/>
            <person name="Stanton J.A."/>
            <person name="Stockwell P."/>
            <person name="Black M.A."/>
            <person name="Klingeman D.M."/>
            <person name="Land M.L."/>
            <person name="Han C.S."/>
            <person name="Martin S.L."/>
            <person name="Becher S.A."/>
            <person name="Peddie C.J."/>
            <person name="Morgan H.W."/>
            <person name="Matthies D."/>
            <person name="Preiss L."/>
            <person name="Meier T."/>
            <person name="Brown S.D."/>
            <person name="Cook G.M."/>
        </authorList>
    </citation>
    <scope>NUCLEOTIDE SEQUENCE [LARGE SCALE GENOMIC DNA]</scope>
    <source>
        <strain evidence="13 14">TA2.A1</strain>
    </source>
</reference>
<comment type="similarity">
    <text evidence="2 8">Belongs to the peptidase A24 family.</text>
</comment>
<organism evidence="13 14">
    <name type="scientific">Caldalkalibacillus thermarum (strain TA2.A1)</name>
    <dbReference type="NCBI Taxonomy" id="986075"/>
    <lineage>
        <taxon>Bacteria</taxon>
        <taxon>Bacillati</taxon>
        <taxon>Bacillota</taxon>
        <taxon>Bacilli</taxon>
        <taxon>Bacillales</taxon>
        <taxon>Bacillaceae</taxon>
        <taxon>Caldalkalibacillus</taxon>
    </lineage>
</organism>
<accession>F5LAM1</accession>
<dbReference type="InterPro" id="IPR000045">
    <property type="entry name" value="Prepilin_IV_endopep_pep"/>
</dbReference>
<keyword evidence="3" id="KW-1003">Cell membrane</keyword>
<dbReference type="AlphaFoldDB" id="F5LAM1"/>
<keyword evidence="7 10" id="KW-0472">Membrane</keyword>
<dbReference type="PANTHER" id="PTHR30487:SF0">
    <property type="entry name" value="PREPILIN LEADER PEPTIDASE_N-METHYLTRANSFERASE-RELATED"/>
    <property type="match status" value="1"/>
</dbReference>
<keyword evidence="9" id="KW-0511">Multifunctional enzyme</keyword>
<evidence type="ECO:0000256" key="2">
    <source>
        <dbReference type="ARBA" id="ARBA00005801"/>
    </source>
</evidence>
<dbReference type="InterPro" id="IPR050882">
    <property type="entry name" value="Prepilin_peptidase/N-MTase"/>
</dbReference>
<comment type="catalytic activity">
    <reaction evidence="9">
        <text>Typically cleaves a -Gly-|-Phe- bond to release an N-terminal, basic peptide of 5-8 residues from type IV prepilin, and then N-methylates the new N-terminal amino group, the methyl donor being S-adenosyl-L-methionine.</text>
        <dbReference type="EC" id="3.4.23.43"/>
    </reaction>
</comment>
<evidence type="ECO:0000256" key="9">
    <source>
        <dbReference type="RuleBase" id="RU003794"/>
    </source>
</evidence>
<evidence type="ECO:0000313" key="14">
    <source>
        <dbReference type="Proteomes" id="UP000010716"/>
    </source>
</evidence>
<dbReference type="EC" id="2.1.1.-" evidence="9"/>
<evidence type="ECO:0000313" key="13">
    <source>
        <dbReference type="EMBL" id="EGL81593.1"/>
    </source>
</evidence>
<feature type="transmembrane region" description="Helical" evidence="10">
    <location>
        <begin position="6"/>
        <end position="24"/>
    </location>
</feature>
<sequence length="251" mass="27464">MTEMWLYALVFVLGLVLGSFYNVVGLRLPQGESVIWPPSRCARCRHRLKALDLVPLLSWLLLRGQCRYCGHKISDAYPLMELLTALLFTFAAFKAGWSGELLMAWALISLLVIITVSDLAYMIIPDKVLLFFALLFILLYLVFPPSSWWEPLAGSALGFAMLLAVALASKGGMGGGDIKLFAVLGLVLGWKHVLVAFLLSTLAGAVGGGVGLLLGKYRKGTPIAFGPYIAIGAIIAYFYGEDIIDWYIAWL</sequence>
<feature type="transmembrane region" description="Helical" evidence="10">
    <location>
        <begin position="152"/>
        <end position="168"/>
    </location>
</feature>
<dbReference type="InterPro" id="IPR010627">
    <property type="entry name" value="Prepilin_pept_A24_N"/>
</dbReference>
<dbReference type="GO" id="GO:0032259">
    <property type="term" value="P:methylation"/>
    <property type="evidence" value="ECO:0007669"/>
    <property type="project" value="UniProtKB-KW"/>
</dbReference>
<keyword evidence="5 9" id="KW-0812">Transmembrane</keyword>
<evidence type="ECO:0000256" key="4">
    <source>
        <dbReference type="ARBA" id="ARBA00022519"/>
    </source>
</evidence>
<name>F5LAM1_CALTT</name>
<proteinExistence type="inferred from homology"/>
<keyword evidence="9" id="KW-0489">Methyltransferase</keyword>
<evidence type="ECO:0000256" key="6">
    <source>
        <dbReference type="ARBA" id="ARBA00022989"/>
    </source>
</evidence>
<feature type="domain" description="Prepilin type IV endopeptidase peptidase" evidence="11">
    <location>
        <begin position="105"/>
        <end position="206"/>
    </location>
</feature>
<dbReference type="EC" id="3.4.23.43" evidence="9"/>
<comment type="subcellular location">
    <subcellularLocation>
        <location evidence="1">Cell inner membrane</location>
        <topology evidence="1">Multi-pass membrane protein</topology>
    </subcellularLocation>
    <subcellularLocation>
        <location evidence="9">Cell membrane</location>
        <topology evidence="9">Multi-pass membrane protein</topology>
    </subcellularLocation>
</comment>
<dbReference type="GO" id="GO:0008168">
    <property type="term" value="F:methyltransferase activity"/>
    <property type="evidence" value="ECO:0007669"/>
    <property type="project" value="UniProtKB-KW"/>
</dbReference>
<dbReference type="EMBL" id="AFCE01000164">
    <property type="protein sequence ID" value="EGL81593.1"/>
    <property type="molecule type" value="Genomic_DNA"/>
</dbReference>
<comment type="caution">
    <text evidence="13">The sequence shown here is derived from an EMBL/GenBank/DDBJ whole genome shotgun (WGS) entry which is preliminary data.</text>
</comment>
<gene>
    <name evidence="13" type="ORF">CathTA2_2956</name>
</gene>
<feature type="transmembrane region" description="Helical" evidence="10">
    <location>
        <begin position="128"/>
        <end position="146"/>
    </location>
</feature>